<dbReference type="InterPro" id="IPR027469">
    <property type="entry name" value="Cation_efflux_TMD_sf"/>
</dbReference>
<evidence type="ECO:0000256" key="2">
    <source>
        <dbReference type="ARBA" id="ARBA00008114"/>
    </source>
</evidence>
<reference evidence="11" key="1">
    <citation type="submission" date="2016-10" db="EMBL/GenBank/DDBJ databases">
        <authorList>
            <person name="Varghese N."/>
            <person name="Submissions S."/>
        </authorList>
    </citation>
    <scope>NUCLEOTIDE SEQUENCE [LARGE SCALE GENOMIC DNA]</scope>
    <source>
        <strain evidence="11">CGMCC 1.8911</strain>
    </source>
</reference>
<dbReference type="Pfam" id="PF01545">
    <property type="entry name" value="Cation_efflux"/>
    <property type="match status" value="1"/>
</dbReference>
<dbReference type="InterPro" id="IPR036837">
    <property type="entry name" value="Cation_efflux_CTD_sf"/>
</dbReference>
<evidence type="ECO:0000259" key="9">
    <source>
        <dbReference type="Pfam" id="PF16916"/>
    </source>
</evidence>
<keyword evidence="6 7" id="KW-0472">Membrane</keyword>
<feature type="transmembrane region" description="Helical" evidence="7">
    <location>
        <begin position="182"/>
        <end position="200"/>
    </location>
</feature>
<evidence type="ECO:0000256" key="7">
    <source>
        <dbReference type="SAM" id="Phobius"/>
    </source>
</evidence>
<dbReference type="STRING" id="586411.SAMN05216187_103166"/>
<dbReference type="InterPro" id="IPR027470">
    <property type="entry name" value="Cation_efflux_CTD"/>
</dbReference>
<keyword evidence="4 7" id="KW-0812">Transmembrane</keyword>
<dbReference type="FunFam" id="1.20.1510.10:FF:000006">
    <property type="entry name" value="Divalent cation efflux transporter"/>
    <property type="match status" value="1"/>
</dbReference>
<evidence type="ECO:0000256" key="6">
    <source>
        <dbReference type="ARBA" id="ARBA00023136"/>
    </source>
</evidence>
<keyword evidence="5 7" id="KW-1133">Transmembrane helix</keyword>
<dbReference type="SUPFAM" id="SSF161111">
    <property type="entry name" value="Cation efflux protein transmembrane domain-like"/>
    <property type="match status" value="1"/>
</dbReference>
<evidence type="ECO:0000256" key="1">
    <source>
        <dbReference type="ARBA" id="ARBA00004141"/>
    </source>
</evidence>
<dbReference type="Proteomes" id="UP000242700">
    <property type="component" value="Unassembled WGS sequence"/>
</dbReference>
<dbReference type="SUPFAM" id="SSF160240">
    <property type="entry name" value="Cation efflux protein cytoplasmic domain-like"/>
    <property type="match status" value="1"/>
</dbReference>
<dbReference type="PANTHER" id="PTHR43840:SF50">
    <property type="entry name" value="MANGANESE EFFLUX SYSTEM PROTEIN MNES"/>
    <property type="match status" value="1"/>
</dbReference>
<feature type="transmembrane region" description="Helical" evidence="7">
    <location>
        <begin position="14"/>
        <end position="33"/>
    </location>
</feature>
<dbReference type="InterPro" id="IPR058533">
    <property type="entry name" value="Cation_efflux_TM"/>
</dbReference>
<dbReference type="InterPro" id="IPR002524">
    <property type="entry name" value="Cation_efflux"/>
</dbReference>
<sequence>MMGNINNLKLAQRGAYLSIFTYIILAVLKYYFGVEYDSAAVRADALNNMTDIFASLAVLIGLKISIRPPDDNHPYGHLKSENIASLVVSFIIIFVGLQVLMENVPAVFSPAEQAPNPVVIYVSIFSGLVMLAVFFINRKLAEKTKSTSLKSASMDNFSDSMISLGTAAGLILTQLGLPIADVIIASILGLLIMYTGLKILKDAVFALSDGYNDADLIEHKEDVLEVNGVLDVKSIKGRYHGSSIFLDVTIIVDPDISITDAHMICDRVEEHMHDKGIMSLYVHPEPKLHE</sequence>
<protein>
    <submittedName>
        <fullName evidence="10">Cation diffusion facilitator family transporter</fullName>
    </submittedName>
</protein>
<evidence type="ECO:0000313" key="11">
    <source>
        <dbReference type="Proteomes" id="UP000242700"/>
    </source>
</evidence>
<evidence type="ECO:0000313" key="10">
    <source>
        <dbReference type="EMBL" id="SDJ89985.1"/>
    </source>
</evidence>
<dbReference type="Gene3D" id="3.30.70.1350">
    <property type="entry name" value="Cation efflux protein, cytoplasmic domain"/>
    <property type="match status" value="1"/>
</dbReference>
<accession>A0A1G8XJA1</accession>
<evidence type="ECO:0000256" key="3">
    <source>
        <dbReference type="ARBA" id="ARBA00022448"/>
    </source>
</evidence>
<organism evidence="10 11">
    <name type="scientific">Jeotgalicoccus aerolatus</name>
    <dbReference type="NCBI Taxonomy" id="709510"/>
    <lineage>
        <taxon>Bacteria</taxon>
        <taxon>Bacillati</taxon>
        <taxon>Bacillota</taxon>
        <taxon>Bacilli</taxon>
        <taxon>Bacillales</taxon>
        <taxon>Staphylococcaceae</taxon>
        <taxon>Jeotgalicoccus</taxon>
    </lineage>
</organism>
<dbReference type="InterPro" id="IPR050291">
    <property type="entry name" value="CDF_Transporter"/>
</dbReference>
<evidence type="ECO:0000256" key="4">
    <source>
        <dbReference type="ARBA" id="ARBA00022692"/>
    </source>
</evidence>
<gene>
    <name evidence="10" type="ORF">SAMN05216187_103166</name>
</gene>
<dbReference type="PANTHER" id="PTHR43840">
    <property type="entry name" value="MITOCHONDRIAL METAL TRANSPORTER 1-RELATED"/>
    <property type="match status" value="1"/>
</dbReference>
<name>A0A1G8XJA1_9STAP</name>
<evidence type="ECO:0000256" key="5">
    <source>
        <dbReference type="ARBA" id="ARBA00022989"/>
    </source>
</evidence>
<comment type="subcellular location">
    <subcellularLocation>
        <location evidence="1">Membrane</location>
        <topology evidence="1">Multi-pass membrane protein</topology>
    </subcellularLocation>
</comment>
<comment type="similarity">
    <text evidence="2">Belongs to the cation diffusion facilitator (CDF) transporter (TC 2.A.4) family.</text>
</comment>
<dbReference type="GO" id="GO:0008324">
    <property type="term" value="F:monoatomic cation transmembrane transporter activity"/>
    <property type="evidence" value="ECO:0007669"/>
    <property type="project" value="InterPro"/>
</dbReference>
<dbReference type="Gene3D" id="1.20.1510.10">
    <property type="entry name" value="Cation efflux protein transmembrane domain"/>
    <property type="match status" value="1"/>
</dbReference>
<dbReference type="GO" id="GO:0016020">
    <property type="term" value="C:membrane"/>
    <property type="evidence" value="ECO:0007669"/>
    <property type="project" value="UniProtKB-SubCell"/>
</dbReference>
<dbReference type="EMBL" id="FNFI01000003">
    <property type="protein sequence ID" value="SDJ89985.1"/>
    <property type="molecule type" value="Genomic_DNA"/>
</dbReference>
<keyword evidence="3" id="KW-0813">Transport</keyword>
<proteinExistence type="inferred from homology"/>
<feature type="domain" description="Cation efflux protein cytoplasmic" evidence="9">
    <location>
        <begin position="216"/>
        <end position="286"/>
    </location>
</feature>
<dbReference type="AlphaFoldDB" id="A0A1G8XJA1"/>
<dbReference type="NCBIfam" id="TIGR01297">
    <property type="entry name" value="CDF"/>
    <property type="match status" value="1"/>
</dbReference>
<feature type="transmembrane region" description="Helical" evidence="7">
    <location>
        <begin position="45"/>
        <end position="62"/>
    </location>
</feature>
<evidence type="ECO:0000259" key="8">
    <source>
        <dbReference type="Pfam" id="PF01545"/>
    </source>
</evidence>
<feature type="transmembrane region" description="Helical" evidence="7">
    <location>
        <begin position="83"/>
        <end position="106"/>
    </location>
</feature>
<feature type="transmembrane region" description="Helical" evidence="7">
    <location>
        <begin position="118"/>
        <end position="136"/>
    </location>
</feature>
<feature type="domain" description="Cation efflux protein transmembrane" evidence="8">
    <location>
        <begin position="16"/>
        <end position="207"/>
    </location>
</feature>
<dbReference type="Pfam" id="PF16916">
    <property type="entry name" value="ZT_dimer"/>
    <property type="match status" value="1"/>
</dbReference>